<feature type="domain" description="Cadherin" evidence="11">
    <location>
        <begin position="490"/>
        <end position="595"/>
    </location>
</feature>
<feature type="domain" description="Cadherin" evidence="11">
    <location>
        <begin position="383"/>
        <end position="489"/>
    </location>
</feature>
<evidence type="ECO:0000256" key="10">
    <source>
        <dbReference type="SAM" id="Phobius"/>
    </source>
</evidence>
<feature type="domain" description="Cadherin" evidence="11">
    <location>
        <begin position="2856"/>
        <end position="2950"/>
    </location>
</feature>
<keyword evidence="7 10" id="KW-0472">Membrane</keyword>
<reference evidence="12 13" key="1">
    <citation type="submission" date="2024-08" db="EMBL/GenBank/DDBJ databases">
        <authorList>
            <person name="Cucini C."/>
            <person name="Frati F."/>
        </authorList>
    </citation>
    <scope>NUCLEOTIDE SEQUENCE [LARGE SCALE GENOMIC DNA]</scope>
</reference>
<keyword evidence="3" id="KW-0677">Repeat</keyword>
<organism evidence="12 13">
    <name type="scientific">Orchesella dallaii</name>
    <dbReference type="NCBI Taxonomy" id="48710"/>
    <lineage>
        <taxon>Eukaryota</taxon>
        <taxon>Metazoa</taxon>
        <taxon>Ecdysozoa</taxon>
        <taxon>Arthropoda</taxon>
        <taxon>Hexapoda</taxon>
        <taxon>Collembola</taxon>
        <taxon>Entomobryomorpha</taxon>
        <taxon>Entomobryoidea</taxon>
        <taxon>Orchesellidae</taxon>
        <taxon>Orchesellinae</taxon>
        <taxon>Orchesella</taxon>
    </lineage>
</organism>
<feature type="domain" description="Cadherin" evidence="11">
    <location>
        <begin position="904"/>
        <end position="1008"/>
    </location>
</feature>
<feature type="region of interest" description="Disordered" evidence="9">
    <location>
        <begin position="3387"/>
        <end position="3420"/>
    </location>
</feature>
<evidence type="ECO:0000256" key="6">
    <source>
        <dbReference type="ARBA" id="ARBA00022989"/>
    </source>
</evidence>
<feature type="domain" description="Cadherin" evidence="11">
    <location>
        <begin position="35"/>
        <end position="137"/>
    </location>
</feature>
<gene>
    <name evidence="12" type="ORF">ODALV1_LOCUS12015</name>
</gene>
<feature type="domain" description="Cadherin" evidence="11">
    <location>
        <begin position="2510"/>
        <end position="2625"/>
    </location>
</feature>
<evidence type="ECO:0000256" key="8">
    <source>
        <dbReference type="PROSITE-ProRule" id="PRU00043"/>
    </source>
</evidence>
<dbReference type="SUPFAM" id="SSF49313">
    <property type="entry name" value="Cadherin-like"/>
    <property type="match status" value="28"/>
</dbReference>
<feature type="domain" description="Cadherin" evidence="11">
    <location>
        <begin position="1009"/>
        <end position="1123"/>
    </location>
</feature>
<dbReference type="SMART" id="SM00112">
    <property type="entry name" value="CA"/>
    <property type="match status" value="27"/>
</dbReference>
<dbReference type="Proteomes" id="UP001642540">
    <property type="component" value="Unassembled WGS sequence"/>
</dbReference>
<keyword evidence="5" id="KW-0130">Cell adhesion</keyword>
<feature type="domain" description="Cadherin" evidence="11">
    <location>
        <begin position="1655"/>
        <end position="1757"/>
    </location>
</feature>
<comment type="caution">
    <text evidence="12">The sequence shown here is derived from an EMBL/GenBank/DDBJ whole genome shotgun (WGS) entry which is preliminary data.</text>
</comment>
<evidence type="ECO:0000256" key="7">
    <source>
        <dbReference type="ARBA" id="ARBA00023136"/>
    </source>
</evidence>
<name>A0ABP1QJ55_9HEXA</name>
<keyword evidence="13" id="KW-1185">Reference proteome</keyword>
<dbReference type="Gene3D" id="4.10.900.10">
    <property type="entry name" value="TCF3-CBD (Catenin binding domain)"/>
    <property type="match status" value="1"/>
</dbReference>
<feature type="domain" description="Cadherin" evidence="11">
    <location>
        <begin position="1992"/>
        <end position="2096"/>
    </location>
</feature>
<evidence type="ECO:0000256" key="5">
    <source>
        <dbReference type="ARBA" id="ARBA00022889"/>
    </source>
</evidence>
<feature type="compositionally biased region" description="Polar residues" evidence="9">
    <location>
        <begin position="3161"/>
        <end position="3177"/>
    </location>
</feature>
<dbReference type="PROSITE" id="PS50268">
    <property type="entry name" value="CADHERIN_2"/>
    <property type="match status" value="28"/>
</dbReference>
<dbReference type="EMBL" id="CAXLJM020000036">
    <property type="protein sequence ID" value="CAL8105287.1"/>
    <property type="molecule type" value="Genomic_DNA"/>
</dbReference>
<evidence type="ECO:0000256" key="2">
    <source>
        <dbReference type="ARBA" id="ARBA00022692"/>
    </source>
</evidence>
<feature type="domain" description="Cadherin" evidence="11">
    <location>
        <begin position="1758"/>
        <end position="1863"/>
    </location>
</feature>
<dbReference type="InterPro" id="IPR027397">
    <property type="entry name" value="Catenin-bd_sf"/>
</dbReference>
<dbReference type="InterPro" id="IPR050971">
    <property type="entry name" value="Cadherin-domain_protein"/>
</dbReference>
<dbReference type="PRINTS" id="PR00205">
    <property type="entry name" value="CADHERIN"/>
</dbReference>
<keyword evidence="2 10" id="KW-0812">Transmembrane</keyword>
<feature type="region of interest" description="Disordered" evidence="9">
    <location>
        <begin position="3239"/>
        <end position="3297"/>
    </location>
</feature>
<feature type="domain" description="Cadherin" evidence="11">
    <location>
        <begin position="2951"/>
        <end position="3063"/>
    </location>
</feature>
<feature type="domain" description="Cadherin" evidence="11">
    <location>
        <begin position="804"/>
        <end position="903"/>
    </location>
</feature>
<feature type="domain" description="Cadherin" evidence="11">
    <location>
        <begin position="138"/>
        <end position="249"/>
    </location>
</feature>
<dbReference type="InterPro" id="IPR002126">
    <property type="entry name" value="Cadherin-like_dom"/>
</dbReference>
<keyword evidence="6 10" id="KW-1133">Transmembrane helix</keyword>
<feature type="domain" description="Cadherin" evidence="11">
    <location>
        <begin position="2199"/>
        <end position="2304"/>
    </location>
</feature>
<feature type="compositionally biased region" description="Polar residues" evidence="9">
    <location>
        <begin position="3396"/>
        <end position="3414"/>
    </location>
</feature>
<keyword evidence="4 8" id="KW-0106">Calcium</keyword>
<dbReference type="PANTHER" id="PTHR24025">
    <property type="entry name" value="DESMOGLEIN FAMILY MEMBER"/>
    <property type="match status" value="1"/>
</dbReference>
<feature type="domain" description="Cadherin" evidence="11">
    <location>
        <begin position="1442"/>
        <end position="1547"/>
    </location>
</feature>
<feature type="domain" description="Cadherin" evidence="11">
    <location>
        <begin position="2621"/>
        <end position="2729"/>
    </location>
</feature>
<evidence type="ECO:0000313" key="13">
    <source>
        <dbReference type="Proteomes" id="UP001642540"/>
    </source>
</evidence>
<dbReference type="PANTHER" id="PTHR24025:SF22">
    <property type="entry name" value="CADHERIN DOMAIN-CONTAINING PROTEIN"/>
    <property type="match status" value="1"/>
</dbReference>
<evidence type="ECO:0000256" key="1">
    <source>
        <dbReference type="ARBA" id="ARBA00004370"/>
    </source>
</evidence>
<dbReference type="InterPro" id="IPR015919">
    <property type="entry name" value="Cadherin-like_sf"/>
</dbReference>
<evidence type="ECO:0000256" key="4">
    <source>
        <dbReference type="ARBA" id="ARBA00022837"/>
    </source>
</evidence>
<feature type="domain" description="Cadherin" evidence="11">
    <location>
        <begin position="2305"/>
        <end position="2410"/>
    </location>
</feature>
<dbReference type="InterPro" id="IPR020894">
    <property type="entry name" value="Cadherin_CS"/>
</dbReference>
<feature type="domain" description="Cadherin" evidence="11">
    <location>
        <begin position="2410"/>
        <end position="2509"/>
    </location>
</feature>
<feature type="domain" description="Cadherin" evidence="11">
    <location>
        <begin position="269"/>
        <end position="391"/>
    </location>
</feature>
<feature type="compositionally biased region" description="Gly residues" evidence="9">
    <location>
        <begin position="3269"/>
        <end position="3284"/>
    </location>
</feature>
<feature type="region of interest" description="Disordered" evidence="9">
    <location>
        <begin position="3207"/>
        <end position="3227"/>
    </location>
</feature>
<sequence length="3527" mass="385223">MVYIISFLGRAVGYTLFCSLLLLFLQTENHLLASSEVIREFEISEGVSVGTSIGFIGEPTPGSSNSPPPPPYLIVPVPGSSVDTDLTIDQSNGEILTKVQLDRETRDSYSLVAIPITGENIRVIIKVKDENDNAPEFPMSSMSVEFPENTPRDVKRTLAPARDKDLGIYNTQRYTISAGNVNNAFRLSSHRERDGVLYLDLQVNGFLDRETIPSYTLLIEAFDGGNPPLKGSMIINITITDQNDNAPVWQFARLPNGDSQYMDDDITFNQSRYFATVAENASVGTSVLQVFALDQDEGPNGQITYSINRRQTDKESVFKIDPVTGVISVNRPLDYESKEVHELVAVARDNGIQPLETTVFVSIRIIDLNDNQLKIKISFFSDDSDDKPPTVSENAQPGEFVARISVHDPDSKQEYENVNMVLEGGEGNFALENRNGVVYLVVASRNLDRERKANYSFTIIAKDPENPNVNTSTSFFLQIGDENDSPPQFEKESYEASVSEVAGPGTSVLTVRAVDADVGNNSALVYSLKPSGNTYLKWFEIDPESGVITTKSHLDCETDPTPRLIVTATDKGEPPLSSSAVVNIHLIDSNDTPLFDQSFYNASVMENTPIGRCILKVSASDPDCGINAVVVYSFQDTKGGQLPFAVNGDTGEICVTGVLDFETKHVYEIPVVATDTGGLSSTAIVKIQLEDQNDNFPVFFPLKYNISLKERYVPEGPIISVAAVDKDSGKYGQVSYFIQSGNDRGYFEVDSKTGEIRVVHGLARDTPAHQLLVSAKDGSGAVAEKPAIVTVTVVDAQQQPPLFKQARYSFAISEDAPVGSFVGAVAVSGGSKVRFSISSGDPEAYFTVDPSTGVIKTANKLDHELHTSVLLNVQAVGEQPPTTFSHCQVDIRIADVNDNRPEFEMQQVSIWVPENAKVGSVMYALHARDLDSGANGQVVYSWIQGPTELFKLDGSSGRITLQKQLDYEDTKSYVIAVGARDMGTPPLSSNNLTINLEIQDFNDNPPQWQPDTVQFRLRERVQAGSQVGRLSTHNKPAGGAIKYGLQTMQNIFRIDPDLGTLTTAVSLDRGKLAQYKFTVVAYNQAMAQHKANITVNVHLVDSRNNDKKQAADTLKGFGDQPVKYEVTVPELLAIDSKIVQVIALDEDTGNNARISYSLASSSSSDDNESMFYMLPHSGALFLKGALDREVKDHYMVRVIATDHGSPALSSTAVISITVTDENDHAPLFEQKLFKFKLEENNKPGTVVGQVTAVDEDIGDNGAVFYSLQPPHGDFQIDARTGVIRAISSLDREKQSLYELQVLAMDHGTPQLQSDVIIHIVVTDANDNNPKITDPEQDTLIVREGVPVGTEIARVIATDADAGENATISYSLAKDSFTDGKDFSIEGESGVLRTRTTLIHEKKRFYTIGVVAKDKGKPGRESRREYRVEVLDASDSRATSLLARNKYKFKVAENASVGFLVGSIMVRMEDNYSNSRLTYTIVKGNEEGRFEINRASGAILVVQPLDHETTSHYLLEVKVSIDSDTNPQDAVVTLDIQVLDVNDEAPRFPQDPMNVIVSENQSVGTPVWNFSAVDRDGGLNGIIHFSIREQRPQEKFRINTLTGTLYLQSPLDYESCSSYILIVEAVDQSPIVSERLSTAVTVHMEVRDENDNEPQFSSAANIVVYKWEPANTVLHTVMAFDKDAGDNGIVSYEITGGNQNSELALDNLTGQLRLVKPLKKVGVFALNVTAKDHGKPSKSSTQLLTVTVKDVMDSPPQFSSRKYEVNVEEGATVGSSIFQITAFPGEQTSQVEKLEYLIPEGAANGKFSIDKNSGTIYVAGELDREERSEYQLTVYVHDSSYLSFFDMTTIVIKVTDVNDNKPNFEDTCTDLEVPENSDLGVIHTFTAVDPDMGRNGDVSFTIAGGNVDNMFTVDLHSGRLTCRPLDRERRAFYHLVIVAQDQGVPPQKTQCNLTVTVDDENDSPIVFMSSNRSATALSPFNISEAIFQESNSGQPSYYSSIPEDIPIGTTVLFVAAQDDDIGINSAIRYALNNESHWHFSVDNATGAIVTAGQLDRETIKDYMFEVAATDGGTYDFRSATALVHLSVTDTNDNRPEFKTNPVVVDVPVYTKPGQSIAQVVATDSDEGINAQITYSLERTDSRFRIQSQTGQISAVTSLSNDGGNVYHLTALAKDKGTPSQTSTCLVVIRVGDIGNVLTFQESEYIQSLPEDSPTGTSVAKVIALRTDGRRSNIVYSIVSGNEDQVFEISPSKGVIRVKKQELLDREVKSQFRMVVTAKADDSDGLNAHTVVHVNLTDVNDSRPRFTQNSYFASVWEGNSKGTFVTQVTATDNDLGTNASLIYHIVDGNNDNAFLIDPPFSGIVKTNIVLDREITDEYRLTIIATDEGIPQMTGTCYLQVNVIDIQDQSPVFPPHSVINVSEAVSVGTWITTVVANDVDTNPSLVYSFSKAQQNPMFFIGKYSGRITLARPLDYEAEKVHAVEIQVSDSVHTASTTLTVNVVDANDHSPVFAEDPYRITLSDEMKSGTKVAEVVAKDKDFGLNAKIKYSLEVPKDSNLRGPCFLRIDEDTGVIYTNSTMSKREENPFFMLLLVATDQGEPPRSTRNTLWVEVSSSESSLLRFSHPIKNVQISRGTKPGSVLTQVKADCVKNLCKNLHFHYTMSSGSADNYFTIGTHTGQILLARPLEKSAEKEYKQRVSVDCMNKAKCMATMEVIIHVNEATSQSLRFPQEEYKVSVSESATVGTNIIQLLNELEPYTFANDQEDHDAYNNDHSNDNNTVSFSITSGNEDGSVELNPYTGRMTLKRSLDFDSKPLHRVVIRAQDHDTRQWALAIVDIEVKDENDHEPFFLFPNYLEFVGENEPVGTSVFTARATDLDQGVFGKLNYSIFGGDGKDKFRIGTQSGVVTTNAVFDYESKNRYTLKISASDLGGKTCSAEFVVEIESRDEFAPQFAQKSYKFLVPINAGKEYSVGRVEATDRDMGRDGIVRYHLLSTSGSSSLDSFKGPFKVNRTTGVISVRGPLRAHENRNISMTIVASSGKEDSRVAEALLEITVGAPSQELEAAFTTSSVADWVLGLLVTTLLVLFLCCTVFLVLHLRNKKQNKQEKAQVFNSASNFGTLEYGAQSTMVLNSSQPGSLYDSHHQQYSDMVDMQVGERRCGVNNTASEISDQSNSASSGRGSAEYGEEVEDEEIRMINEGTLAQHKFRDSVGIPDSGIQDEDNVSQSSAKNTQEYLARLGIRPKIPDHGHPDPKMRLHGQDSISNMYHGDDGGGGSGGSVGGGGGGVSSSSSINGGAGGSSDPVDISNLIYAQIADDVTDSEMMDDSRATYSTPGGGGGHHHNGSLSSIVHNEEELTGSYNWDYLLDWGPQYQPLAHVFSEIACLKDESSARIGGGGNSDRSNSEASNPHFSEQSYGRKSGSHLKGKVIAAAGGRAMIVGGGGPSGPSSSMVARHSGIPPSMHILPRSPISHDSTFASGLISPSFSPALSPLANRSPSISPLGGASTNAVIRTSQYHQNYSSSSDSEFRK</sequence>
<evidence type="ECO:0000256" key="3">
    <source>
        <dbReference type="ARBA" id="ARBA00022737"/>
    </source>
</evidence>
<feature type="domain" description="Cadherin" evidence="11">
    <location>
        <begin position="1229"/>
        <end position="1331"/>
    </location>
</feature>
<feature type="domain" description="Cadherin" evidence="11">
    <location>
        <begin position="2727"/>
        <end position="2847"/>
    </location>
</feature>
<feature type="region of interest" description="Disordered" evidence="9">
    <location>
        <begin position="3161"/>
        <end position="3186"/>
    </location>
</feature>
<feature type="domain" description="Cadherin" evidence="11">
    <location>
        <begin position="700"/>
        <end position="803"/>
    </location>
</feature>
<evidence type="ECO:0000313" key="12">
    <source>
        <dbReference type="EMBL" id="CAL8105287.1"/>
    </source>
</evidence>
<comment type="subcellular location">
    <subcellularLocation>
        <location evidence="1">Membrane</location>
    </subcellularLocation>
</comment>
<feature type="region of interest" description="Disordered" evidence="9">
    <location>
        <begin position="3318"/>
        <end position="3343"/>
    </location>
</feature>
<feature type="domain" description="Cadherin" evidence="11">
    <location>
        <begin position="1333"/>
        <end position="1440"/>
    </location>
</feature>
<feature type="domain" description="Cadherin" evidence="11">
    <location>
        <begin position="1864"/>
        <end position="1966"/>
    </location>
</feature>
<dbReference type="PROSITE" id="PS00232">
    <property type="entry name" value="CADHERIN_1"/>
    <property type="match status" value="8"/>
</dbReference>
<accession>A0ABP1QJ55</accession>
<dbReference type="Pfam" id="PF00028">
    <property type="entry name" value="Cadherin"/>
    <property type="match status" value="26"/>
</dbReference>
<feature type="domain" description="Cadherin" evidence="11">
    <location>
        <begin position="2097"/>
        <end position="2214"/>
    </location>
</feature>
<feature type="domain" description="Cadherin" evidence="11">
    <location>
        <begin position="596"/>
        <end position="699"/>
    </location>
</feature>
<feature type="compositionally biased region" description="Basic and acidic residues" evidence="9">
    <location>
        <begin position="3241"/>
        <end position="3256"/>
    </location>
</feature>
<evidence type="ECO:0000256" key="9">
    <source>
        <dbReference type="SAM" id="MobiDB-lite"/>
    </source>
</evidence>
<dbReference type="Gene3D" id="2.60.40.60">
    <property type="entry name" value="Cadherins"/>
    <property type="match status" value="28"/>
</dbReference>
<proteinExistence type="predicted"/>
<feature type="transmembrane region" description="Helical" evidence="10">
    <location>
        <begin position="3071"/>
        <end position="3095"/>
    </location>
</feature>
<feature type="domain" description="Cadherin" evidence="11">
    <location>
        <begin position="1548"/>
        <end position="1655"/>
    </location>
</feature>
<dbReference type="CDD" id="cd11304">
    <property type="entry name" value="Cadherin_repeat"/>
    <property type="match status" value="28"/>
</dbReference>
<feature type="domain" description="Cadherin" evidence="11">
    <location>
        <begin position="1120"/>
        <end position="1228"/>
    </location>
</feature>
<protein>
    <recommendedName>
        <fullName evidence="11">Cadherin domain-containing protein</fullName>
    </recommendedName>
</protein>
<evidence type="ECO:0000259" key="11">
    <source>
        <dbReference type="PROSITE" id="PS50268"/>
    </source>
</evidence>